<keyword evidence="2" id="KW-1185">Reference proteome</keyword>
<dbReference type="KEGG" id="mgau:MGALJ_21680"/>
<evidence type="ECO:0000313" key="1">
    <source>
        <dbReference type="EMBL" id="BBY92499.1"/>
    </source>
</evidence>
<dbReference type="Proteomes" id="UP000465785">
    <property type="component" value="Chromosome"/>
</dbReference>
<proteinExistence type="predicted"/>
<protein>
    <recommendedName>
        <fullName evidence="3">DUF11 domain-containing protein</fullName>
    </recommendedName>
</protein>
<reference evidence="1 2" key="1">
    <citation type="journal article" date="2019" name="Emerg. Microbes Infect.">
        <title>Comprehensive subspecies identification of 175 nontuberculous mycobacteria species based on 7547 genomic profiles.</title>
        <authorList>
            <person name="Matsumoto Y."/>
            <person name="Kinjo T."/>
            <person name="Motooka D."/>
            <person name="Nabeya D."/>
            <person name="Jung N."/>
            <person name="Uechi K."/>
            <person name="Horii T."/>
            <person name="Iida T."/>
            <person name="Fujita J."/>
            <person name="Nakamura S."/>
        </authorList>
    </citation>
    <scope>NUCLEOTIDE SEQUENCE [LARGE SCALE GENOMIC DNA]</scope>
    <source>
        <strain evidence="1 2">JCM 6399</strain>
    </source>
</reference>
<dbReference type="EMBL" id="AP022601">
    <property type="protein sequence ID" value="BBY92499.1"/>
    <property type="molecule type" value="Genomic_DNA"/>
</dbReference>
<evidence type="ECO:0008006" key="3">
    <source>
        <dbReference type="Google" id="ProtNLM"/>
    </source>
</evidence>
<name>A0A9W4FF21_9MYCO</name>
<sequence>MAAGDCAINPANRPVPVVERYDAVSEADQIDVSISGIPSGTVTPGAAPVEFEVELCNTSPVSYPSVGVVVVLENCSCVPDGLPIAKGTVDYFDPAAGSWTPLEHPAAGTGTDFMGGYENVQEFPKGKTVSLRYRLTLDPSMTNGEGGVAAYAMNADGSLNQLGTARLPFNVRTGG</sequence>
<gene>
    <name evidence="1" type="ORF">MGALJ_21680</name>
</gene>
<dbReference type="AlphaFoldDB" id="A0A9W4FF21"/>
<accession>A0A9W4FF21</accession>
<organism evidence="1 2">
    <name type="scientific">Mycobacterium gallinarum</name>
    <dbReference type="NCBI Taxonomy" id="39689"/>
    <lineage>
        <taxon>Bacteria</taxon>
        <taxon>Bacillati</taxon>
        <taxon>Actinomycetota</taxon>
        <taxon>Actinomycetes</taxon>
        <taxon>Mycobacteriales</taxon>
        <taxon>Mycobacteriaceae</taxon>
        <taxon>Mycobacterium</taxon>
    </lineage>
</organism>
<evidence type="ECO:0000313" key="2">
    <source>
        <dbReference type="Proteomes" id="UP000465785"/>
    </source>
</evidence>